<gene>
    <name evidence="1" type="ORF">CU669_16810</name>
</gene>
<accession>A0A364NUJ3</accession>
<dbReference type="OrthoDB" id="7371840at2"/>
<proteinExistence type="predicted"/>
<comment type="caution">
    <text evidence="1">The sequence shown here is derived from an EMBL/GenBank/DDBJ whole genome shotgun (WGS) entry which is preliminary data.</text>
</comment>
<evidence type="ECO:0000313" key="2">
    <source>
        <dbReference type="Proteomes" id="UP000251075"/>
    </source>
</evidence>
<dbReference type="AlphaFoldDB" id="A0A364NUJ3"/>
<keyword evidence="2" id="KW-1185">Reference proteome</keyword>
<sequence length="303" mass="32910">MVKLDGRNAGGYTVAALLPNLIHREQYLDTIAMGAVDLKDAAARREFAEILRKGDAIRIAPHIFGWRDPLGTLMLAQYGGAGTPDMPAPHLVAAAMARQYGWRLAMPVVMARSVLGLAERPLELPEIPYDQSQPRHFTKANLTLISASADLFDLSPAGQCLRQALPRDASGPGLVEIGEQAGGAIIATAIFLDGLRADLAAGRLTEREILVANAIVENVGSVGRRAPKEFVPPPEDEVVATVDQWREFERDGSVFLTAQRVTGHPHLSGDRLSRTSPVIWIDERLGFARTRSRLYRLGKKVGA</sequence>
<protein>
    <submittedName>
        <fullName evidence="1">Uncharacterized protein</fullName>
    </submittedName>
</protein>
<evidence type="ECO:0000313" key="1">
    <source>
        <dbReference type="EMBL" id="RAU20744.1"/>
    </source>
</evidence>
<dbReference type="Proteomes" id="UP000251075">
    <property type="component" value="Unassembled WGS sequence"/>
</dbReference>
<reference evidence="1 2" key="1">
    <citation type="submission" date="2017-11" db="EMBL/GenBank/DDBJ databases">
        <title>Draft genome sequence of magnetotactic bacterium Magnetospirillum kuznetsovii LBB-42.</title>
        <authorList>
            <person name="Grouzdev D.S."/>
            <person name="Rysina M.S."/>
            <person name="Baslerov R.V."/>
            <person name="Koziaeva V."/>
        </authorList>
    </citation>
    <scope>NUCLEOTIDE SEQUENCE [LARGE SCALE GENOMIC DNA]</scope>
    <source>
        <strain evidence="1 2">LBB-42</strain>
    </source>
</reference>
<dbReference type="EMBL" id="PGTO01000017">
    <property type="protein sequence ID" value="RAU20744.1"/>
    <property type="molecule type" value="Genomic_DNA"/>
</dbReference>
<dbReference type="RefSeq" id="WP_112146750.1">
    <property type="nucleotide sequence ID" value="NZ_PGTO01000017.1"/>
</dbReference>
<organism evidence="1 2">
    <name type="scientific">Paramagnetospirillum kuznetsovii</name>
    <dbReference type="NCBI Taxonomy" id="2053833"/>
    <lineage>
        <taxon>Bacteria</taxon>
        <taxon>Pseudomonadati</taxon>
        <taxon>Pseudomonadota</taxon>
        <taxon>Alphaproteobacteria</taxon>
        <taxon>Rhodospirillales</taxon>
        <taxon>Magnetospirillaceae</taxon>
        <taxon>Paramagnetospirillum</taxon>
    </lineage>
</organism>
<name>A0A364NUJ3_9PROT</name>